<feature type="transmembrane region" description="Helical" evidence="1">
    <location>
        <begin position="184"/>
        <end position="204"/>
    </location>
</feature>
<feature type="transmembrane region" description="Helical" evidence="1">
    <location>
        <begin position="243"/>
        <end position="264"/>
    </location>
</feature>
<feature type="transmembrane region" description="Helical" evidence="1">
    <location>
        <begin position="210"/>
        <end position="231"/>
    </location>
</feature>
<gene>
    <name evidence="2" type="ORF">DS742_07705</name>
</gene>
<evidence type="ECO:0000313" key="2">
    <source>
        <dbReference type="EMBL" id="RFZ79426.1"/>
    </source>
</evidence>
<comment type="caution">
    <text evidence="2">The sequence shown here is derived from an EMBL/GenBank/DDBJ whole genome shotgun (WGS) entry which is preliminary data.</text>
</comment>
<evidence type="ECO:0000256" key="1">
    <source>
        <dbReference type="SAM" id="Phobius"/>
    </source>
</evidence>
<evidence type="ECO:0000313" key="3">
    <source>
        <dbReference type="Proteomes" id="UP000260680"/>
    </source>
</evidence>
<dbReference type="Proteomes" id="UP000260680">
    <property type="component" value="Unassembled WGS sequence"/>
</dbReference>
<organism evidence="2 3">
    <name type="scientific">Lacrimispora amygdalina</name>
    <dbReference type="NCBI Taxonomy" id="253257"/>
    <lineage>
        <taxon>Bacteria</taxon>
        <taxon>Bacillati</taxon>
        <taxon>Bacillota</taxon>
        <taxon>Clostridia</taxon>
        <taxon>Lachnospirales</taxon>
        <taxon>Lachnospiraceae</taxon>
        <taxon>Lacrimispora</taxon>
    </lineage>
</organism>
<accession>A0A3E2NEJ9</accession>
<keyword evidence="1" id="KW-1133">Transmembrane helix</keyword>
<dbReference type="AlphaFoldDB" id="A0A3E2NEJ9"/>
<dbReference type="EMBL" id="QOHO01000023">
    <property type="protein sequence ID" value="RFZ79426.1"/>
    <property type="molecule type" value="Genomic_DNA"/>
</dbReference>
<keyword evidence="1" id="KW-0812">Transmembrane</keyword>
<reference evidence="2 3" key="1">
    <citation type="submission" date="2018-07" db="EMBL/GenBank/DDBJ databases">
        <title>New species, Clostridium PI-S10-A1B.</title>
        <authorList>
            <person name="Krishna G."/>
            <person name="Summeta K."/>
            <person name="Shikha S."/>
            <person name="Prabhu P.B."/>
            <person name="Suresh K."/>
        </authorList>
    </citation>
    <scope>NUCLEOTIDE SEQUENCE [LARGE SCALE GENOMIC DNA]</scope>
    <source>
        <strain evidence="2 3">PI-S10-A1B</strain>
    </source>
</reference>
<feature type="transmembrane region" description="Helical" evidence="1">
    <location>
        <begin position="20"/>
        <end position="39"/>
    </location>
</feature>
<protein>
    <submittedName>
        <fullName evidence="2">Uncharacterized protein</fullName>
    </submittedName>
</protein>
<name>A0A3E2NEJ9_9FIRM</name>
<dbReference type="OrthoDB" id="1952838at2"/>
<dbReference type="RefSeq" id="WP_117416414.1">
    <property type="nucleotide sequence ID" value="NZ_QOHO01000023.1"/>
</dbReference>
<sequence>MDYMNTKAIVRKTVGYRKPGSIVCIVLIIAHLMSLWFYTSVSANSAEAPGFTIIVLNSRESLSLSLQMPNDSLSELRIRESEKKGWEKYYKVYFHYRVYPPKIEDIKDIKLIVQSSSKSFQCNLPKGTFDKYNNILTLDMKSETLTVGQSPLRVPALVALRVILTLLIEGAVFFLFGYRQKRSWLVFASVNLLTQAGLNAMLTGPNLSNYWILGYIFGEMVVFIVEMIAYLSLIKEYRKRRAAFYVMIANTASLILGGMLITYLPV</sequence>
<proteinExistence type="predicted"/>
<keyword evidence="1" id="KW-0472">Membrane</keyword>
<feature type="transmembrane region" description="Helical" evidence="1">
    <location>
        <begin position="158"/>
        <end position="177"/>
    </location>
</feature>